<reference evidence="2" key="1">
    <citation type="submission" date="2020-08" db="EMBL/GenBank/DDBJ databases">
        <title>Multicomponent nature underlies the extraordinary mechanical properties of spider dragline silk.</title>
        <authorList>
            <person name="Kono N."/>
            <person name="Nakamura H."/>
            <person name="Mori M."/>
            <person name="Yoshida Y."/>
            <person name="Ohtoshi R."/>
            <person name="Malay A.D."/>
            <person name="Moran D.A.P."/>
            <person name="Tomita M."/>
            <person name="Numata K."/>
            <person name="Arakawa K."/>
        </authorList>
    </citation>
    <scope>NUCLEOTIDE SEQUENCE</scope>
</reference>
<dbReference type="EMBL" id="BMAW01122076">
    <property type="protein sequence ID" value="GFT97337.1"/>
    <property type="molecule type" value="Genomic_DNA"/>
</dbReference>
<proteinExistence type="predicted"/>
<keyword evidence="3" id="KW-1185">Reference proteome</keyword>
<feature type="region of interest" description="Disordered" evidence="1">
    <location>
        <begin position="70"/>
        <end position="102"/>
    </location>
</feature>
<dbReference type="Proteomes" id="UP000887013">
    <property type="component" value="Unassembled WGS sequence"/>
</dbReference>
<accession>A0A8X6PZ28</accession>
<evidence type="ECO:0000313" key="2">
    <source>
        <dbReference type="EMBL" id="GFT97337.1"/>
    </source>
</evidence>
<name>A0A8X6PZ28_NEPPI</name>
<comment type="caution">
    <text evidence="2">The sequence shown here is derived from an EMBL/GenBank/DDBJ whole genome shotgun (WGS) entry which is preliminary data.</text>
</comment>
<protein>
    <submittedName>
        <fullName evidence="2">Uncharacterized protein</fullName>
    </submittedName>
</protein>
<feature type="region of interest" description="Disordered" evidence="1">
    <location>
        <begin position="1"/>
        <end position="55"/>
    </location>
</feature>
<feature type="compositionally biased region" description="Basic and acidic residues" evidence="1">
    <location>
        <begin position="1"/>
        <end position="11"/>
    </location>
</feature>
<evidence type="ECO:0000313" key="3">
    <source>
        <dbReference type="Proteomes" id="UP000887013"/>
    </source>
</evidence>
<sequence>MNASNDEKKFVSAEIPHGSSDEEEEAEPRRTAGNGTKDSKRRSRGKRLRNRRQVWRGRFSEELLREREMRCSKTGAGRPSTAVRHKAIKAHKRERHSLNTLK</sequence>
<feature type="compositionally biased region" description="Basic residues" evidence="1">
    <location>
        <begin position="39"/>
        <end position="55"/>
    </location>
</feature>
<organism evidence="2 3">
    <name type="scientific">Nephila pilipes</name>
    <name type="common">Giant wood spider</name>
    <name type="synonym">Nephila maculata</name>
    <dbReference type="NCBI Taxonomy" id="299642"/>
    <lineage>
        <taxon>Eukaryota</taxon>
        <taxon>Metazoa</taxon>
        <taxon>Ecdysozoa</taxon>
        <taxon>Arthropoda</taxon>
        <taxon>Chelicerata</taxon>
        <taxon>Arachnida</taxon>
        <taxon>Araneae</taxon>
        <taxon>Araneomorphae</taxon>
        <taxon>Entelegynae</taxon>
        <taxon>Araneoidea</taxon>
        <taxon>Nephilidae</taxon>
        <taxon>Nephila</taxon>
    </lineage>
</organism>
<evidence type="ECO:0000256" key="1">
    <source>
        <dbReference type="SAM" id="MobiDB-lite"/>
    </source>
</evidence>
<feature type="compositionally biased region" description="Basic residues" evidence="1">
    <location>
        <begin position="83"/>
        <end position="95"/>
    </location>
</feature>
<gene>
    <name evidence="2" type="ORF">NPIL_47091</name>
</gene>
<dbReference type="AlphaFoldDB" id="A0A8X6PZ28"/>